<feature type="coiled-coil region" evidence="15">
    <location>
        <begin position="530"/>
        <end position="557"/>
    </location>
</feature>
<evidence type="ECO:0000256" key="7">
    <source>
        <dbReference type="ARBA" id="ARBA00022771"/>
    </source>
</evidence>
<sequence>HRLIRENAAISSTAEDADKLRDTIEQLEWDIYKLQRYDYKLDTLTINLQKNHQSMSVDVQNLQTLAKTPIEEGTVAKKVELDKDDPLLRELEDLQTSEEQAFAHLQKLRLEACNIQRDEILTSSQYRELENSVTVMEDFVSKQFLELEMLLSQSGTAQGHLLGLANLFERKVELDKQSKDRHDILHKIDQISFTKQYLADWRQDLNLRQLEKEYFGPVQEEEENFAEILQTQHEGFHIYLDYTARKEERLLAERNKLLTVDKEMQQRIRHLTGNKACSPPRPGGSGKEVDTGGSHQPEELVRLKRELAKAQSERDSLKFQLDLFKNNALNQDTGNTSVQDSLKKTRNEIENFSKLIRKLKHITNLKGTESSLMREASDRAKGMQTLITSLEKCGHNFDELTMQRNKLADMISEADNRRLFQYSQNMIQDTKTGDKDAHLEIDKNSDMISINELNNLINTLPELDEKTSSLVQRISKYQEKLQNLHIVAAHENIENIRLLHTTAIPNVQIDCYQKALDKINGTLKERTNDIAAEERNQSNLLQQIRHARESIDQIRRQGRHHPPIDEVILEEIRTYKQDLMCPSCQNNYKDAIIPNCGHVFCHQCLKQVSECPKCKTSIEEGGICKLYLV</sequence>
<dbReference type="InterPro" id="IPR001841">
    <property type="entry name" value="Znf_RING"/>
</dbReference>
<feature type="domain" description="RING-type" evidence="17">
    <location>
        <begin position="581"/>
        <end position="615"/>
    </location>
</feature>
<evidence type="ECO:0000256" key="9">
    <source>
        <dbReference type="ARBA" id="ARBA00022833"/>
    </source>
</evidence>
<dbReference type="PROSITE" id="PS00518">
    <property type="entry name" value="ZF_RING_1"/>
    <property type="match status" value="1"/>
</dbReference>
<evidence type="ECO:0000256" key="1">
    <source>
        <dbReference type="ARBA" id="ARBA00000900"/>
    </source>
</evidence>
<reference evidence="18 19" key="1">
    <citation type="submission" date="2015-12" db="EMBL/GenBank/DDBJ databases">
        <title>The genome of Folsomia candida.</title>
        <authorList>
            <person name="Faddeeva A."/>
            <person name="Derks M.F."/>
            <person name="Anvar Y."/>
            <person name="Smit S."/>
            <person name="Van Straalen N."/>
            <person name="Roelofs D."/>
        </authorList>
    </citation>
    <scope>NUCLEOTIDE SEQUENCE [LARGE SCALE GENOMIC DNA]</scope>
    <source>
        <strain evidence="18 19">VU population</strain>
        <tissue evidence="18">Whole body</tissue>
    </source>
</reference>
<evidence type="ECO:0000256" key="11">
    <source>
        <dbReference type="ARBA" id="ARBA00023054"/>
    </source>
</evidence>
<evidence type="ECO:0000256" key="3">
    <source>
        <dbReference type="ARBA" id="ARBA00004906"/>
    </source>
</evidence>
<feature type="coiled-coil region" evidence="15">
    <location>
        <begin position="300"/>
        <end position="362"/>
    </location>
</feature>
<keyword evidence="7 13" id="KW-0863">Zinc-finger</keyword>
<comment type="caution">
    <text evidence="18">The sequence shown here is derived from an EMBL/GenBank/DDBJ whole genome shotgun (WGS) entry which is preliminary data.</text>
</comment>
<evidence type="ECO:0000256" key="14">
    <source>
        <dbReference type="RuleBase" id="RU365038"/>
    </source>
</evidence>
<keyword evidence="6 14" id="KW-0479">Metal-binding</keyword>
<dbReference type="PANTHER" id="PTHR23163:SF0">
    <property type="entry name" value="E3 UBIQUITIN-PROTEIN LIGASE BRE1"/>
    <property type="match status" value="1"/>
</dbReference>
<name>A0A226E0V8_FOLCA</name>
<evidence type="ECO:0000256" key="4">
    <source>
        <dbReference type="ARBA" id="ARBA00005555"/>
    </source>
</evidence>
<keyword evidence="8 14" id="KW-0833">Ubl conjugation pathway</keyword>
<comment type="similarity">
    <text evidence="4 14">Belongs to the BRE1 family.</text>
</comment>
<keyword evidence="5 14" id="KW-0808">Transferase</keyword>
<protein>
    <recommendedName>
        <fullName evidence="14">E3 ubiquitin protein ligase</fullName>
        <ecNumber evidence="14">2.3.2.27</ecNumber>
    </recommendedName>
</protein>
<keyword evidence="10 14" id="KW-0156">Chromatin regulator</keyword>
<dbReference type="InterPro" id="IPR017907">
    <property type="entry name" value="Znf_RING_CS"/>
</dbReference>
<feature type="non-terminal residue" evidence="18">
    <location>
        <position position="1"/>
    </location>
</feature>
<comment type="catalytic activity">
    <reaction evidence="1 14">
        <text>S-ubiquitinyl-[E2 ubiquitin-conjugating enzyme]-L-cysteine + [acceptor protein]-L-lysine = [E2 ubiquitin-conjugating enzyme]-L-cysteine + N(6)-ubiquitinyl-[acceptor protein]-L-lysine.</text>
        <dbReference type="EC" id="2.3.2.27"/>
    </reaction>
</comment>
<evidence type="ECO:0000256" key="6">
    <source>
        <dbReference type="ARBA" id="ARBA00022723"/>
    </source>
</evidence>
<evidence type="ECO:0000256" key="12">
    <source>
        <dbReference type="ARBA" id="ARBA00023242"/>
    </source>
</evidence>
<keyword evidence="12 14" id="KW-0539">Nucleus</keyword>
<evidence type="ECO:0000256" key="8">
    <source>
        <dbReference type="ARBA" id="ARBA00022786"/>
    </source>
</evidence>
<evidence type="ECO:0000313" key="18">
    <source>
        <dbReference type="EMBL" id="OXA50561.1"/>
    </source>
</evidence>
<dbReference type="Proteomes" id="UP000198287">
    <property type="component" value="Unassembled WGS sequence"/>
</dbReference>
<dbReference type="EMBL" id="LNIX01000008">
    <property type="protein sequence ID" value="OXA50561.1"/>
    <property type="molecule type" value="Genomic_DNA"/>
</dbReference>
<dbReference type="PROSITE" id="PS50089">
    <property type="entry name" value="ZF_RING_2"/>
    <property type="match status" value="1"/>
</dbReference>
<evidence type="ECO:0000313" key="19">
    <source>
        <dbReference type="Proteomes" id="UP000198287"/>
    </source>
</evidence>
<dbReference type="GO" id="GO:0033503">
    <property type="term" value="C:HULC complex"/>
    <property type="evidence" value="ECO:0007669"/>
    <property type="project" value="TreeGrafter"/>
</dbReference>
<dbReference type="GO" id="GO:0008270">
    <property type="term" value="F:zinc ion binding"/>
    <property type="evidence" value="ECO:0007669"/>
    <property type="project" value="UniProtKB-KW"/>
</dbReference>
<dbReference type="Pfam" id="PF13920">
    <property type="entry name" value="zf-C3HC4_3"/>
    <property type="match status" value="1"/>
</dbReference>
<dbReference type="GO" id="GO:0006325">
    <property type="term" value="P:chromatin organization"/>
    <property type="evidence" value="ECO:0007669"/>
    <property type="project" value="UniProtKB-KW"/>
</dbReference>
<dbReference type="AlphaFoldDB" id="A0A226E0V8"/>
<dbReference type="SUPFAM" id="SSF57850">
    <property type="entry name" value="RING/U-box"/>
    <property type="match status" value="1"/>
</dbReference>
<dbReference type="OrthoDB" id="6350400at2759"/>
<dbReference type="OMA" id="FWREREI"/>
<evidence type="ECO:0000256" key="16">
    <source>
        <dbReference type="SAM" id="MobiDB-lite"/>
    </source>
</evidence>
<dbReference type="UniPathway" id="UPA00143"/>
<dbReference type="PANTHER" id="PTHR23163">
    <property type="entry name" value="RING FINGER PROTEIN-RELATED"/>
    <property type="match status" value="1"/>
</dbReference>
<keyword evidence="11 14" id="KW-0175">Coiled coil</keyword>
<dbReference type="GO" id="GO:0061630">
    <property type="term" value="F:ubiquitin protein ligase activity"/>
    <property type="evidence" value="ECO:0007669"/>
    <property type="project" value="UniProtKB-EC"/>
</dbReference>
<evidence type="ECO:0000259" key="17">
    <source>
        <dbReference type="PROSITE" id="PS50089"/>
    </source>
</evidence>
<evidence type="ECO:0000256" key="5">
    <source>
        <dbReference type="ARBA" id="ARBA00022679"/>
    </source>
</evidence>
<gene>
    <name evidence="18" type="ORF">Fcan01_14025</name>
</gene>
<dbReference type="InterPro" id="IPR013083">
    <property type="entry name" value="Znf_RING/FYVE/PHD"/>
</dbReference>
<comment type="pathway">
    <text evidence="3 14">Protein modification; protein ubiquitination.</text>
</comment>
<keyword evidence="19" id="KW-1185">Reference proteome</keyword>
<keyword evidence="9 14" id="KW-0862">Zinc</keyword>
<dbReference type="Gene3D" id="3.30.40.10">
    <property type="entry name" value="Zinc/RING finger domain, C3HC4 (zinc finger)"/>
    <property type="match status" value="1"/>
</dbReference>
<evidence type="ECO:0000256" key="15">
    <source>
        <dbReference type="SAM" id="Coils"/>
    </source>
</evidence>
<proteinExistence type="inferred from homology"/>
<evidence type="ECO:0000256" key="10">
    <source>
        <dbReference type="ARBA" id="ARBA00022853"/>
    </source>
</evidence>
<evidence type="ECO:0000256" key="13">
    <source>
        <dbReference type="PROSITE-ProRule" id="PRU00175"/>
    </source>
</evidence>
<evidence type="ECO:0000256" key="2">
    <source>
        <dbReference type="ARBA" id="ARBA00004123"/>
    </source>
</evidence>
<dbReference type="GO" id="GO:0016567">
    <property type="term" value="P:protein ubiquitination"/>
    <property type="evidence" value="ECO:0007669"/>
    <property type="project" value="UniProtKB-UniRule"/>
</dbReference>
<dbReference type="SMART" id="SM00184">
    <property type="entry name" value="RING"/>
    <property type="match status" value="1"/>
</dbReference>
<dbReference type="EC" id="2.3.2.27" evidence="14"/>
<accession>A0A226E0V8</accession>
<comment type="subcellular location">
    <subcellularLocation>
        <location evidence="2 14">Nucleus</location>
    </subcellularLocation>
</comment>
<feature type="region of interest" description="Disordered" evidence="16">
    <location>
        <begin position="273"/>
        <end position="296"/>
    </location>
</feature>
<dbReference type="STRING" id="158441.A0A226E0V8"/>
<dbReference type="InterPro" id="IPR013956">
    <property type="entry name" value="E3_ubiquit_lig_Bre1"/>
</dbReference>
<organism evidence="18 19">
    <name type="scientific">Folsomia candida</name>
    <name type="common">Springtail</name>
    <dbReference type="NCBI Taxonomy" id="158441"/>
    <lineage>
        <taxon>Eukaryota</taxon>
        <taxon>Metazoa</taxon>
        <taxon>Ecdysozoa</taxon>
        <taxon>Arthropoda</taxon>
        <taxon>Hexapoda</taxon>
        <taxon>Collembola</taxon>
        <taxon>Entomobryomorpha</taxon>
        <taxon>Isotomoidea</taxon>
        <taxon>Isotomidae</taxon>
        <taxon>Proisotominae</taxon>
        <taxon>Folsomia</taxon>
    </lineage>
</organism>
<dbReference type="GO" id="GO:0005634">
    <property type="term" value="C:nucleus"/>
    <property type="evidence" value="ECO:0007669"/>
    <property type="project" value="UniProtKB-SubCell"/>
</dbReference>